<protein>
    <recommendedName>
        <fullName evidence="1">non-specific serine/threonine protein kinase</fullName>
        <ecNumber evidence="1">2.7.11.1</ecNumber>
    </recommendedName>
</protein>
<dbReference type="PANTHER" id="PTHR48005">
    <property type="entry name" value="LEUCINE RICH REPEAT KINASE 2"/>
    <property type="match status" value="1"/>
</dbReference>
<dbReference type="SUPFAM" id="SSF56112">
    <property type="entry name" value="Protein kinase-like (PK-like)"/>
    <property type="match status" value="1"/>
</dbReference>
<evidence type="ECO:0000256" key="8">
    <source>
        <dbReference type="ARBA" id="ARBA00048679"/>
    </source>
</evidence>
<dbReference type="InterPro" id="IPR000719">
    <property type="entry name" value="Prot_kinase_dom"/>
</dbReference>
<evidence type="ECO:0000256" key="1">
    <source>
        <dbReference type="ARBA" id="ARBA00012513"/>
    </source>
</evidence>
<gene>
    <name evidence="11" type="ORF">POM88_052439</name>
</gene>
<comment type="caution">
    <text evidence="11">The sequence shown here is derived from an EMBL/GenBank/DDBJ whole genome shotgun (WGS) entry which is preliminary data.</text>
</comment>
<dbReference type="EC" id="2.7.11.1" evidence="1"/>
<dbReference type="GO" id="GO:0005524">
    <property type="term" value="F:ATP binding"/>
    <property type="evidence" value="ECO:0007669"/>
    <property type="project" value="UniProtKB-UniRule"/>
</dbReference>
<evidence type="ECO:0000256" key="3">
    <source>
        <dbReference type="ARBA" id="ARBA00022679"/>
    </source>
</evidence>
<proteinExistence type="predicted"/>
<dbReference type="AlphaFoldDB" id="A0AAD8GRP5"/>
<evidence type="ECO:0000256" key="2">
    <source>
        <dbReference type="ARBA" id="ARBA00022527"/>
    </source>
</evidence>
<evidence type="ECO:0000256" key="7">
    <source>
        <dbReference type="ARBA" id="ARBA00047899"/>
    </source>
</evidence>
<evidence type="ECO:0000313" key="12">
    <source>
        <dbReference type="Proteomes" id="UP001237642"/>
    </source>
</evidence>
<feature type="binding site" evidence="9">
    <location>
        <position position="157"/>
    </location>
    <ligand>
        <name>ATP</name>
        <dbReference type="ChEBI" id="CHEBI:30616"/>
    </ligand>
</feature>
<dbReference type="InterPro" id="IPR011009">
    <property type="entry name" value="Kinase-like_dom_sf"/>
</dbReference>
<evidence type="ECO:0000313" key="11">
    <source>
        <dbReference type="EMBL" id="KAK1353304.1"/>
    </source>
</evidence>
<accession>A0AAD8GRP5</accession>
<evidence type="ECO:0000256" key="6">
    <source>
        <dbReference type="ARBA" id="ARBA00022840"/>
    </source>
</evidence>
<dbReference type="Gene3D" id="3.30.200.20">
    <property type="entry name" value="Phosphorylase Kinase, domain 1"/>
    <property type="match status" value="1"/>
</dbReference>
<keyword evidence="12" id="KW-1185">Reference proteome</keyword>
<keyword evidence="6 9" id="KW-0067">ATP-binding</keyword>
<reference evidence="11" key="1">
    <citation type="submission" date="2023-02" db="EMBL/GenBank/DDBJ databases">
        <title>Genome of toxic invasive species Heracleum sosnowskyi carries increased number of genes despite the absence of recent whole-genome duplications.</title>
        <authorList>
            <person name="Schelkunov M."/>
            <person name="Shtratnikova V."/>
            <person name="Makarenko M."/>
            <person name="Klepikova A."/>
            <person name="Omelchenko D."/>
            <person name="Novikova G."/>
            <person name="Obukhova E."/>
            <person name="Bogdanov V."/>
            <person name="Penin A."/>
            <person name="Logacheva M."/>
        </authorList>
    </citation>
    <scope>NUCLEOTIDE SEQUENCE</scope>
    <source>
        <strain evidence="11">Hsosn_3</strain>
        <tissue evidence="11">Leaf</tissue>
    </source>
</reference>
<feature type="domain" description="Protein kinase" evidence="10">
    <location>
        <begin position="129"/>
        <end position="181"/>
    </location>
</feature>
<evidence type="ECO:0000259" key="10">
    <source>
        <dbReference type="PROSITE" id="PS50011"/>
    </source>
</evidence>
<dbReference type="PROSITE" id="PS50011">
    <property type="entry name" value="PROTEIN_KINASE_DOM"/>
    <property type="match status" value="1"/>
</dbReference>
<keyword evidence="2" id="KW-0723">Serine/threonine-protein kinase</keyword>
<sequence length="181" mass="20544">MGYLNVDHTSNLPVGGFAKPCQTPASYPLLSHAHYDSNKKYSEVEEKQDSGYDDVDVLRLCSLVAIEWLCHVSFPHWSIDPMYVVFCKKVKQHDDDSRSSSITDNSELLIWGKEGRCTFRDIVKTTEDFDEKYCIGRGGFGSVYKAVLLTGETVAVKRLGMPQSSDVPDINRWSFENEIRH</sequence>
<dbReference type="Proteomes" id="UP001237642">
    <property type="component" value="Unassembled WGS sequence"/>
</dbReference>
<dbReference type="InterPro" id="IPR017441">
    <property type="entry name" value="Protein_kinase_ATP_BS"/>
</dbReference>
<name>A0AAD8GRP5_9APIA</name>
<keyword evidence="5" id="KW-0418">Kinase</keyword>
<dbReference type="EMBL" id="JAUIZM010000013">
    <property type="protein sequence ID" value="KAK1353304.1"/>
    <property type="molecule type" value="Genomic_DNA"/>
</dbReference>
<keyword evidence="3" id="KW-0808">Transferase</keyword>
<comment type="catalytic activity">
    <reaction evidence="7">
        <text>L-threonyl-[protein] + ATP = O-phospho-L-threonyl-[protein] + ADP + H(+)</text>
        <dbReference type="Rhea" id="RHEA:46608"/>
        <dbReference type="Rhea" id="RHEA-COMP:11060"/>
        <dbReference type="Rhea" id="RHEA-COMP:11605"/>
        <dbReference type="ChEBI" id="CHEBI:15378"/>
        <dbReference type="ChEBI" id="CHEBI:30013"/>
        <dbReference type="ChEBI" id="CHEBI:30616"/>
        <dbReference type="ChEBI" id="CHEBI:61977"/>
        <dbReference type="ChEBI" id="CHEBI:456216"/>
        <dbReference type="EC" id="2.7.11.1"/>
    </reaction>
</comment>
<evidence type="ECO:0000256" key="9">
    <source>
        <dbReference type="PROSITE-ProRule" id="PRU10141"/>
    </source>
</evidence>
<evidence type="ECO:0000256" key="4">
    <source>
        <dbReference type="ARBA" id="ARBA00022741"/>
    </source>
</evidence>
<keyword evidence="4 9" id="KW-0547">Nucleotide-binding</keyword>
<reference evidence="11" key="2">
    <citation type="submission" date="2023-05" db="EMBL/GenBank/DDBJ databases">
        <authorList>
            <person name="Schelkunov M.I."/>
        </authorList>
    </citation>
    <scope>NUCLEOTIDE SEQUENCE</scope>
    <source>
        <strain evidence="11">Hsosn_3</strain>
        <tissue evidence="11">Leaf</tissue>
    </source>
</reference>
<dbReference type="PROSITE" id="PS00107">
    <property type="entry name" value="PROTEIN_KINASE_ATP"/>
    <property type="match status" value="1"/>
</dbReference>
<comment type="catalytic activity">
    <reaction evidence="8">
        <text>L-seryl-[protein] + ATP = O-phospho-L-seryl-[protein] + ADP + H(+)</text>
        <dbReference type="Rhea" id="RHEA:17989"/>
        <dbReference type="Rhea" id="RHEA-COMP:9863"/>
        <dbReference type="Rhea" id="RHEA-COMP:11604"/>
        <dbReference type="ChEBI" id="CHEBI:15378"/>
        <dbReference type="ChEBI" id="CHEBI:29999"/>
        <dbReference type="ChEBI" id="CHEBI:30616"/>
        <dbReference type="ChEBI" id="CHEBI:83421"/>
        <dbReference type="ChEBI" id="CHEBI:456216"/>
        <dbReference type="EC" id="2.7.11.1"/>
    </reaction>
</comment>
<evidence type="ECO:0000256" key="5">
    <source>
        <dbReference type="ARBA" id="ARBA00022777"/>
    </source>
</evidence>
<dbReference type="InterPro" id="IPR051420">
    <property type="entry name" value="Ser_Thr_Kinases_DiverseReg"/>
</dbReference>
<dbReference type="PANTHER" id="PTHR48005:SF44">
    <property type="entry name" value="MDIS1-INTERACTING RECEPTOR LIKE KINASE 2-LIKE ISOFORM X1"/>
    <property type="match status" value="1"/>
</dbReference>
<dbReference type="GO" id="GO:0004674">
    <property type="term" value="F:protein serine/threonine kinase activity"/>
    <property type="evidence" value="ECO:0007669"/>
    <property type="project" value="UniProtKB-KW"/>
</dbReference>
<organism evidence="11 12">
    <name type="scientific">Heracleum sosnowskyi</name>
    <dbReference type="NCBI Taxonomy" id="360622"/>
    <lineage>
        <taxon>Eukaryota</taxon>
        <taxon>Viridiplantae</taxon>
        <taxon>Streptophyta</taxon>
        <taxon>Embryophyta</taxon>
        <taxon>Tracheophyta</taxon>
        <taxon>Spermatophyta</taxon>
        <taxon>Magnoliopsida</taxon>
        <taxon>eudicotyledons</taxon>
        <taxon>Gunneridae</taxon>
        <taxon>Pentapetalae</taxon>
        <taxon>asterids</taxon>
        <taxon>campanulids</taxon>
        <taxon>Apiales</taxon>
        <taxon>Apiaceae</taxon>
        <taxon>Apioideae</taxon>
        <taxon>apioid superclade</taxon>
        <taxon>Tordylieae</taxon>
        <taxon>Tordyliinae</taxon>
        <taxon>Heracleum</taxon>
    </lineage>
</organism>